<dbReference type="Pfam" id="PF14099">
    <property type="entry name" value="Polysacc_lyase"/>
    <property type="match status" value="1"/>
</dbReference>
<comment type="caution">
    <text evidence="2">The sequence shown here is derived from an EMBL/GenBank/DDBJ whole genome shotgun (WGS) entry which is preliminary data.</text>
</comment>
<dbReference type="Gene3D" id="2.60.120.200">
    <property type="match status" value="1"/>
</dbReference>
<organism evidence="2 3">
    <name type="scientific">Thiocapsa imhoffii</name>
    <dbReference type="NCBI Taxonomy" id="382777"/>
    <lineage>
        <taxon>Bacteria</taxon>
        <taxon>Pseudomonadati</taxon>
        <taxon>Pseudomonadota</taxon>
        <taxon>Gammaproteobacteria</taxon>
        <taxon>Chromatiales</taxon>
        <taxon>Chromatiaceae</taxon>
        <taxon>Thiocapsa</taxon>
    </lineage>
</organism>
<accession>A0A9X0WM49</accession>
<dbReference type="Proteomes" id="UP001138802">
    <property type="component" value="Unassembled WGS sequence"/>
</dbReference>
<proteinExistence type="predicted"/>
<keyword evidence="1" id="KW-1133">Transmembrane helix</keyword>
<dbReference type="EMBL" id="NRSD01000048">
    <property type="protein sequence ID" value="MBK1646900.1"/>
    <property type="molecule type" value="Genomic_DNA"/>
</dbReference>
<dbReference type="AlphaFoldDB" id="A0A9X0WM49"/>
<name>A0A9X0WM49_9GAMM</name>
<dbReference type="InterPro" id="IPR025975">
    <property type="entry name" value="Polysacc_lyase"/>
</dbReference>
<evidence type="ECO:0000313" key="3">
    <source>
        <dbReference type="Proteomes" id="UP001138802"/>
    </source>
</evidence>
<keyword evidence="1" id="KW-0472">Membrane</keyword>
<dbReference type="RefSeq" id="WP_200389744.1">
    <property type="nucleotide sequence ID" value="NZ_NRSD01000048.1"/>
</dbReference>
<protein>
    <recommendedName>
        <fullName evidence="4">Polysaccharide lyase</fullName>
    </recommendedName>
</protein>
<sequence>MNILHFNSNNVGVTLMCNVKFLKTAYKKIFTFSFLIVLSLTAGSFIPFWVCAADVVEYNYEDPNPMMSADGRYTAHRNSVDNAPNPTFSKIRSREGAQSFRAYINRLDPINNYRMEITGFTPDRNEVNNGEETEDYWYGWSTYIPGPYPPFTLITNFMWETFFQLHARPPQGETWATYIGQSPPLAIQLEPTSDNAGKIVVKIRGMDDPYPQQRVSGNSHVKFNRSVYEYKTDEWIDFVVHTRLSSDSHGFTKIWVNGELVVDYKGMNYYLGHGEGYPLHGLYMGWANTPKDNPEPVIEREIFHDSLRLSRGSWGGSYEAVAPKTSSLSAPTGVRLQF</sequence>
<keyword evidence="1" id="KW-0812">Transmembrane</keyword>
<evidence type="ECO:0000256" key="1">
    <source>
        <dbReference type="SAM" id="Phobius"/>
    </source>
</evidence>
<feature type="transmembrane region" description="Helical" evidence="1">
    <location>
        <begin position="29"/>
        <end position="50"/>
    </location>
</feature>
<evidence type="ECO:0000313" key="2">
    <source>
        <dbReference type="EMBL" id="MBK1646900.1"/>
    </source>
</evidence>
<keyword evidence="3" id="KW-1185">Reference proteome</keyword>
<gene>
    <name evidence="2" type="ORF">CKO25_20190</name>
</gene>
<reference evidence="2 3" key="1">
    <citation type="journal article" date="2020" name="Microorganisms">
        <title>Osmotic Adaptation and Compatible Solute Biosynthesis of Phototrophic Bacteria as Revealed from Genome Analyses.</title>
        <authorList>
            <person name="Imhoff J.F."/>
            <person name="Rahn T."/>
            <person name="Kunzel S."/>
            <person name="Keller A."/>
            <person name="Neulinger S.C."/>
        </authorList>
    </citation>
    <scope>NUCLEOTIDE SEQUENCE [LARGE SCALE GENOMIC DNA]</scope>
    <source>
        <strain evidence="2 3">DSM 21303</strain>
    </source>
</reference>
<evidence type="ECO:0008006" key="4">
    <source>
        <dbReference type="Google" id="ProtNLM"/>
    </source>
</evidence>